<feature type="compositionally biased region" description="Low complexity" evidence="1">
    <location>
        <begin position="106"/>
        <end position="116"/>
    </location>
</feature>
<feature type="domain" description="Retrotransposon gag" evidence="2">
    <location>
        <begin position="166"/>
        <end position="257"/>
    </location>
</feature>
<feature type="region of interest" description="Disordered" evidence="1">
    <location>
        <begin position="402"/>
        <end position="463"/>
    </location>
</feature>
<feature type="compositionally biased region" description="Pro residues" evidence="1">
    <location>
        <begin position="489"/>
        <end position="507"/>
    </location>
</feature>
<comment type="caution">
    <text evidence="3">The sequence shown here is derived from an EMBL/GenBank/DDBJ whole genome shotgun (WGS) entry which is preliminary data.</text>
</comment>
<protein>
    <submittedName>
        <fullName evidence="3">Gag polyprotein</fullName>
    </submittedName>
</protein>
<dbReference type="PANTHER" id="PTHR15503">
    <property type="entry name" value="LDOC1 RELATED"/>
    <property type="match status" value="1"/>
</dbReference>
<dbReference type="PANTHER" id="PTHR15503:SF22">
    <property type="entry name" value="TRANSPOSON TY3-I GAG POLYPROTEIN"/>
    <property type="match status" value="1"/>
</dbReference>
<dbReference type="InterPro" id="IPR032567">
    <property type="entry name" value="RTL1-rel"/>
</dbReference>
<dbReference type="InterPro" id="IPR005162">
    <property type="entry name" value="Retrotrans_gag_dom"/>
</dbReference>
<dbReference type="EMBL" id="CAWUFR010000013">
    <property type="protein sequence ID" value="CAK6953384.1"/>
    <property type="molecule type" value="Genomic_DNA"/>
</dbReference>
<proteinExistence type="predicted"/>
<evidence type="ECO:0000259" key="2">
    <source>
        <dbReference type="Pfam" id="PF03732"/>
    </source>
</evidence>
<feature type="compositionally biased region" description="Pro residues" evidence="1">
    <location>
        <begin position="515"/>
        <end position="525"/>
    </location>
</feature>
<sequence>MSQAGSPGAGNQTPAELGGLIAKQAFDLAELQQELKKAFPTVQGRIAVLENASRSTVGSVASLSMQVSAISGALADIQKSLDTLTAQTPVSGLPDPVANTSPSPPSVAAGSAASPVQAHPQSEPNLVSPRPFDGDFNRCRGFLAQCELLFTHQPSRYSSDGSRIALVMSLLVDEALSWAIAAVEGNLSLATDYAQFKREFQAVFDHPVDGKDAASRLLVIRQGSRSVAQYTLEFRILAAESRWDTNALLSVYRKGLSDAIKDLIVRDCPETLNDLISLALQMDSRLQERRTDIEALLANPLTAQLRKFPLCFLPAELSPLLHLCPKKNPNRLFPVTLAWGTETLSVSTFIDSGADECLMDYSFARQAGVPLVSLDHSLFPQAIDGSPLGAISYSTRPLMLTFSGTTQMPPGGRPVPPLRGGGTVGAAQQPAASQPSTGAGNEDDEQPSCSTSSTLPEYKRRLRGGARRLNVDYCGSFRKPSVSSLHPRLPSPSPSPPPNHHVDPPPSHLSQDTPSLPPRPSSTPT</sequence>
<dbReference type="Proteomes" id="UP001314229">
    <property type="component" value="Unassembled WGS sequence"/>
</dbReference>
<feature type="region of interest" description="Disordered" evidence="1">
    <location>
        <begin position="476"/>
        <end position="525"/>
    </location>
</feature>
<reference evidence="3 4" key="1">
    <citation type="submission" date="2024-01" db="EMBL/GenBank/DDBJ databases">
        <authorList>
            <person name="Alioto T."/>
            <person name="Alioto T."/>
            <person name="Gomez Garrido J."/>
        </authorList>
    </citation>
    <scope>NUCLEOTIDE SEQUENCE [LARGE SCALE GENOMIC DNA]</scope>
</reference>
<organism evidence="3 4">
    <name type="scientific">Scomber scombrus</name>
    <name type="common">Atlantic mackerel</name>
    <name type="synonym">Scomber vernalis</name>
    <dbReference type="NCBI Taxonomy" id="13677"/>
    <lineage>
        <taxon>Eukaryota</taxon>
        <taxon>Metazoa</taxon>
        <taxon>Chordata</taxon>
        <taxon>Craniata</taxon>
        <taxon>Vertebrata</taxon>
        <taxon>Euteleostomi</taxon>
        <taxon>Actinopterygii</taxon>
        <taxon>Neopterygii</taxon>
        <taxon>Teleostei</taxon>
        <taxon>Neoteleostei</taxon>
        <taxon>Acanthomorphata</taxon>
        <taxon>Pelagiaria</taxon>
        <taxon>Scombriformes</taxon>
        <taxon>Scombridae</taxon>
        <taxon>Scomber</taxon>
    </lineage>
</organism>
<evidence type="ECO:0000313" key="4">
    <source>
        <dbReference type="Proteomes" id="UP001314229"/>
    </source>
</evidence>
<feature type="region of interest" description="Disordered" evidence="1">
    <location>
        <begin position="92"/>
        <end position="130"/>
    </location>
</feature>
<evidence type="ECO:0000313" key="3">
    <source>
        <dbReference type="EMBL" id="CAK6953384.1"/>
    </source>
</evidence>
<evidence type="ECO:0000256" key="1">
    <source>
        <dbReference type="SAM" id="MobiDB-lite"/>
    </source>
</evidence>
<gene>
    <name evidence="3" type="ORF">FSCOSCO3_A035693</name>
</gene>
<accession>A0AAV1N378</accession>
<feature type="compositionally biased region" description="Low complexity" evidence="1">
    <location>
        <begin position="425"/>
        <end position="436"/>
    </location>
</feature>
<dbReference type="AlphaFoldDB" id="A0AAV1N378"/>
<name>A0AAV1N378_SCOSC</name>
<keyword evidence="4" id="KW-1185">Reference proteome</keyword>
<dbReference type="Pfam" id="PF03732">
    <property type="entry name" value="Retrotrans_gag"/>
    <property type="match status" value="1"/>
</dbReference>